<organism evidence="4 5">
    <name type="scientific">Rothia santali</name>
    <dbReference type="NCBI Taxonomy" id="2949643"/>
    <lineage>
        <taxon>Bacteria</taxon>
        <taxon>Bacillati</taxon>
        <taxon>Actinomycetota</taxon>
        <taxon>Actinomycetes</taxon>
        <taxon>Micrococcales</taxon>
        <taxon>Micrococcaceae</taxon>
        <taxon>Rothia</taxon>
    </lineage>
</organism>
<dbReference type="PANTHER" id="PTHR18968">
    <property type="entry name" value="THIAMINE PYROPHOSPHATE ENZYMES"/>
    <property type="match status" value="1"/>
</dbReference>
<dbReference type="InterPro" id="IPR012001">
    <property type="entry name" value="Thiamin_PyroP_enz_TPP-bd_dom"/>
</dbReference>
<comment type="similarity">
    <text evidence="1">Belongs to the TPP enzyme family.</text>
</comment>
<reference evidence="4" key="1">
    <citation type="submission" date="2022-06" db="EMBL/GenBank/DDBJ databases">
        <title>Rothia sp. isolated from sandalwood seedling.</title>
        <authorList>
            <person name="Tuikhar N."/>
            <person name="Kirdat K."/>
            <person name="Thorat V."/>
            <person name="Swetha P."/>
            <person name="Padma S."/>
            <person name="Sundararaj R."/>
            <person name="Yadav A."/>
        </authorList>
    </citation>
    <scope>NUCLEOTIDE SEQUENCE</scope>
    <source>
        <strain evidence="4">AR01</strain>
    </source>
</reference>
<dbReference type="RefSeq" id="WP_254168784.1">
    <property type="nucleotide sequence ID" value="NZ_JANAFB010000053.1"/>
</dbReference>
<keyword evidence="5" id="KW-1185">Reference proteome</keyword>
<dbReference type="EMBL" id="JANAFB010000053">
    <property type="protein sequence ID" value="MCP3427124.1"/>
    <property type="molecule type" value="Genomic_DNA"/>
</dbReference>
<dbReference type="GO" id="GO:0030976">
    <property type="term" value="F:thiamine pyrophosphate binding"/>
    <property type="evidence" value="ECO:0007669"/>
    <property type="project" value="InterPro"/>
</dbReference>
<dbReference type="GO" id="GO:0009097">
    <property type="term" value="P:isoleucine biosynthetic process"/>
    <property type="evidence" value="ECO:0007669"/>
    <property type="project" value="TreeGrafter"/>
</dbReference>
<feature type="domain" description="Thiamine pyrophosphate enzyme N-terminal TPP-binding" evidence="3">
    <location>
        <begin position="4"/>
        <end position="102"/>
    </location>
</feature>
<comment type="caution">
    <text evidence="4">The sequence shown here is derived from an EMBL/GenBank/DDBJ whole genome shotgun (WGS) entry which is preliminary data.</text>
</comment>
<evidence type="ECO:0000256" key="2">
    <source>
        <dbReference type="SAM" id="MobiDB-lite"/>
    </source>
</evidence>
<accession>A0A9X2HCJ0</accession>
<dbReference type="InterPro" id="IPR045229">
    <property type="entry name" value="TPP_enz"/>
</dbReference>
<dbReference type="Pfam" id="PF02776">
    <property type="entry name" value="TPP_enzyme_N"/>
    <property type="match status" value="1"/>
</dbReference>
<dbReference type="SUPFAM" id="SSF52518">
    <property type="entry name" value="Thiamin diphosphate-binding fold (THDP-binding)"/>
    <property type="match status" value="1"/>
</dbReference>
<evidence type="ECO:0000313" key="5">
    <source>
        <dbReference type="Proteomes" id="UP001139502"/>
    </source>
</evidence>
<feature type="region of interest" description="Disordered" evidence="2">
    <location>
        <begin position="96"/>
        <end position="182"/>
    </location>
</feature>
<dbReference type="PANTHER" id="PTHR18968:SF13">
    <property type="entry name" value="ACETOLACTATE SYNTHASE CATALYTIC SUBUNIT, MITOCHONDRIAL"/>
    <property type="match status" value="1"/>
</dbReference>
<feature type="compositionally biased region" description="Low complexity" evidence="2">
    <location>
        <begin position="148"/>
        <end position="182"/>
    </location>
</feature>
<dbReference type="Proteomes" id="UP001139502">
    <property type="component" value="Unassembled WGS sequence"/>
</dbReference>
<dbReference type="CDD" id="cd07035">
    <property type="entry name" value="TPP_PYR_POX_like"/>
    <property type="match status" value="1"/>
</dbReference>
<dbReference type="GO" id="GO:0003984">
    <property type="term" value="F:acetolactate synthase activity"/>
    <property type="evidence" value="ECO:0007669"/>
    <property type="project" value="TreeGrafter"/>
</dbReference>
<proteinExistence type="inferred from homology"/>
<gene>
    <name evidence="4" type="ORF">NBM05_14165</name>
</gene>
<dbReference type="GO" id="GO:0005948">
    <property type="term" value="C:acetolactate synthase complex"/>
    <property type="evidence" value="ECO:0007669"/>
    <property type="project" value="TreeGrafter"/>
</dbReference>
<dbReference type="AlphaFoldDB" id="A0A9X2HCJ0"/>
<protein>
    <submittedName>
        <fullName evidence="4">Thiamine pyrophosphate-binding protein</fullName>
    </submittedName>
</protein>
<dbReference type="GO" id="GO:0000287">
    <property type="term" value="F:magnesium ion binding"/>
    <property type="evidence" value="ECO:0007669"/>
    <property type="project" value="UniProtKB-ARBA"/>
</dbReference>
<dbReference type="InterPro" id="IPR029061">
    <property type="entry name" value="THDP-binding"/>
</dbReference>
<dbReference type="GO" id="GO:0050660">
    <property type="term" value="F:flavin adenine dinucleotide binding"/>
    <property type="evidence" value="ECO:0007669"/>
    <property type="project" value="TreeGrafter"/>
</dbReference>
<evidence type="ECO:0000259" key="3">
    <source>
        <dbReference type="Pfam" id="PF02776"/>
    </source>
</evidence>
<evidence type="ECO:0000256" key="1">
    <source>
        <dbReference type="ARBA" id="ARBA00007812"/>
    </source>
</evidence>
<feature type="compositionally biased region" description="Pro residues" evidence="2">
    <location>
        <begin position="122"/>
        <end position="147"/>
    </location>
</feature>
<evidence type="ECO:0000313" key="4">
    <source>
        <dbReference type="EMBL" id="MCP3427124.1"/>
    </source>
</evidence>
<dbReference type="Gene3D" id="3.40.50.970">
    <property type="match status" value="1"/>
</dbReference>
<dbReference type="GO" id="GO:0009099">
    <property type="term" value="P:L-valine biosynthetic process"/>
    <property type="evidence" value="ECO:0007669"/>
    <property type="project" value="TreeGrafter"/>
</dbReference>
<name>A0A9X2HCJ0_9MICC</name>
<sequence>MHSVSETIARALLPLAGEAFGLMGNGNAHFVDALERLGRPLVQVRHEAAAVASADAYRRVSGRLAIATTTYGPGFTNALTALADAAQAGIPLILVAGDRPESGPAPGTSISQRSRRPSACGPSPPRARTPARWPWPPRPRRATPPAPWFSRSPTTSRPFRSRPRVPASRPAARPGAARPAPGEVAAAALLLARAERP</sequence>